<dbReference type="GO" id="GO:0016603">
    <property type="term" value="F:glutaminyl-peptide cyclotransferase activity"/>
    <property type="evidence" value="ECO:0007669"/>
    <property type="project" value="UniProtKB-EC"/>
</dbReference>
<organism evidence="14">
    <name type="scientific">Ascaris suum</name>
    <name type="common">Pig roundworm</name>
    <name type="synonym">Ascaris lumbricoides</name>
    <dbReference type="NCBI Taxonomy" id="6253"/>
    <lineage>
        <taxon>Eukaryota</taxon>
        <taxon>Metazoa</taxon>
        <taxon>Ecdysozoa</taxon>
        <taxon>Nematoda</taxon>
        <taxon>Chromadorea</taxon>
        <taxon>Rhabditida</taxon>
        <taxon>Spirurina</taxon>
        <taxon>Ascaridomorpha</taxon>
        <taxon>Ascaridoidea</taxon>
        <taxon>Ascarididae</taxon>
        <taxon>Ascaris</taxon>
    </lineage>
</organism>
<dbReference type="InterPro" id="IPR007484">
    <property type="entry name" value="Peptidase_M28"/>
</dbReference>
<keyword evidence="8" id="KW-0479">Metal-binding</keyword>
<evidence type="ECO:0000256" key="7">
    <source>
        <dbReference type="ARBA" id="ARBA00022679"/>
    </source>
</evidence>
<keyword evidence="12" id="KW-0732">Signal</keyword>
<comment type="similarity">
    <text evidence="3">Belongs to the glutaminyl-peptide cyclotransferase family.</text>
</comment>
<accession>F1L7H6</accession>
<comment type="subcellular location">
    <subcellularLocation>
        <location evidence="2">Secreted</location>
    </subcellularLocation>
</comment>
<evidence type="ECO:0000256" key="5">
    <source>
        <dbReference type="ARBA" id="ARBA00016861"/>
    </source>
</evidence>
<evidence type="ECO:0000256" key="1">
    <source>
        <dbReference type="ARBA" id="ARBA00000001"/>
    </source>
</evidence>
<dbReference type="InterPro" id="IPR037457">
    <property type="entry name" value="M28_QC"/>
</dbReference>
<keyword evidence="10" id="KW-1015">Disulfide bond</keyword>
<dbReference type="EC" id="2.3.2.5" evidence="4"/>
<keyword evidence="11" id="KW-0012">Acyltransferase</keyword>
<dbReference type="Gene3D" id="3.40.630.10">
    <property type="entry name" value="Zn peptidases"/>
    <property type="match status" value="1"/>
</dbReference>
<proteinExistence type="evidence at transcript level"/>
<evidence type="ECO:0000256" key="4">
    <source>
        <dbReference type="ARBA" id="ARBA00012012"/>
    </source>
</evidence>
<keyword evidence="9" id="KW-0862">Zinc</keyword>
<name>F1L7H6_ASCSU</name>
<sequence>MCFRIAIAILLLSVIVIAQAYWRTQQRPLNVFRISDKAKVAICRMTDSSRFRTLLKPLLVPRVVGTEQHKKVAWYIRQTMKGLGFTVEVDHFNERTPHGDKPFRNIIATYDVNAPRRLVLACHYESKIFPGAEFIGATDSAVPCAMLLDIATTFAPLLRTHINKDVTLQMLFLDGEEAFGEWTDTDSLYGARHLAKLWSEKWYSHSEGSSFSINSEIDRIDVFVLLDLLGASNPQIHNMYGLLANNLFEELTSIESELSSLGCLHRLPQVFFSGLSFGAVEDDHLPFLTRGVPVLHLIPTPFPRVWHTLNDTEAALDYPTIDNLISVIRVFVAEYLGVVP</sequence>
<evidence type="ECO:0000256" key="12">
    <source>
        <dbReference type="SAM" id="SignalP"/>
    </source>
</evidence>
<dbReference type="Pfam" id="PF04389">
    <property type="entry name" value="Peptidase_M28"/>
    <property type="match status" value="1"/>
</dbReference>
<feature type="domain" description="Peptidase M28" evidence="13">
    <location>
        <begin position="105"/>
        <end position="331"/>
    </location>
</feature>
<dbReference type="CDD" id="cd03880">
    <property type="entry name" value="M28_QC_like"/>
    <property type="match status" value="1"/>
</dbReference>
<protein>
    <recommendedName>
        <fullName evidence="5">Glutaminyl-peptide cyclotransferase</fullName>
        <ecNumber evidence="4">2.3.2.5</ecNumber>
    </recommendedName>
</protein>
<dbReference type="FunFam" id="3.40.630.10:FF:000029">
    <property type="entry name" value="Glutaminyl-peptide cyclotransferase"/>
    <property type="match status" value="1"/>
</dbReference>
<reference evidence="14" key="1">
    <citation type="journal article" date="2011" name="Genome Res.">
        <title>Deep small RNA sequencing from the nematode Ascaris reveals conservation, functional diversification, and novel developmental profiles.</title>
        <authorList>
            <person name="Wang J."/>
            <person name="Czech B."/>
            <person name="Crunk A."/>
            <person name="Wallace A."/>
            <person name="Mitreva M."/>
            <person name="Hannon G.J."/>
            <person name="Davis R.E."/>
        </authorList>
    </citation>
    <scope>NUCLEOTIDE SEQUENCE</scope>
</reference>
<dbReference type="GO" id="GO:0005576">
    <property type="term" value="C:extracellular region"/>
    <property type="evidence" value="ECO:0007669"/>
    <property type="project" value="UniProtKB-SubCell"/>
</dbReference>
<evidence type="ECO:0000256" key="11">
    <source>
        <dbReference type="ARBA" id="ARBA00023315"/>
    </source>
</evidence>
<keyword evidence="7 14" id="KW-0808">Transferase</keyword>
<dbReference type="AlphaFoldDB" id="F1L7H6"/>
<comment type="catalytic activity">
    <reaction evidence="1">
        <text>N-terminal L-glutaminyl-[peptide] = N-terminal 5-oxo-L-prolyl-[peptide] + NH4(+)</text>
        <dbReference type="Rhea" id="RHEA:23652"/>
        <dbReference type="Rhea" id="RHEA-COMP:11736"/>
        <dbReference type="Rhea" id="RHEA-COMP:11846"/>
        <dbReference type="ChEBI" id="CHEBI:28938"/>
        <dbReference type="ChEBI" id="CHEBI:64722"/>
        <dbReference type="ChEBI" id="CHEBI:87215"/>
        <dbReference type="EC" id="2.3.2.5"/>
    </reaction>
</comment>
<evidence type="ECO:0000259" key="13">
    <source>
        <dbReference type="Pfam" id="PF04389"/>
    </source>
</evidence>
<dbReference type="GO" id="GO:0008270">
    <property type="term" value="F:zinc ion binding"/>
    <property type="evidence" value="ECO:0007669"/>
    <property type="project" value="TreeGrafter"/>
</dbReference>
<evidence type="ECO:0000256" key="3">
    <source>
        <dbReference type="ARBA" id="ARBA00006014"/>
    </source>
</evidence>
<dbReference type="SUPFAM" id="SSF53187">
    <property type="entry name" value="Zn-dependent exopeptidases"/>
    <property type="match status" value="1"/>
</dbReference>
<evidence type="ECO:0000256" key="6">
    <source>
        <dbReference type="ARBA" id="ARBA00022525"/>
    </source>
</evidence>
<dbReference type="EMBL" id="JI173081">
    <property type="protein sequence ID" value="ADY46080.1"/>
    <property type="molecule type" value="mRNA"/>
</dbReference>
<evidence type="ECO:0000256" key="9">
    <source>
        <dbReference type="ARBA" id="ARBA00022833"/>
    </source>
</evidence>
<keyword evidence="6" id="KW-0964">Secreted</keyword>
<evidence type="ECO:0000313" key="14">
    <source>
        <dbReference type="EMBL" id="ADY46080.1"/>
    </source>
</evidence>
<dbReference type="InterPro" id="IPR040234">
    <property type="entry name" value="QC/QCL"/>
</dbReference>
<dbReference type="PANTHER" id="PTHR12283:SF6">
    <property type="entry name" value="GLUTAMINYL-PEPTIDE CYCLOTRANSFERASE-RELATED"/>
    <property type="match status" value="1"/>
</dbReference>
<dbReference type="PANTHER" id="PTHR12283">
    <property type="entry name" value="GLUTAMINYL-PEPTIDE CYCLOTRANSFERASE"/>
    <property type="match status" value="1"/>
</dbReference>
<feature type="signal peptide" evidence="12">
    <location>
        <begin position="1"/>
        <end position="20"/>
    </location>
</feature>
<feature type="chain" id="PRO_5003265849" description="Glutaminyl-peptide cyclotransferase" evidence="12">
    <location>
        <begin position="21"/>
        <end position="340"/>
    </location>
</feature>
<evidence type="ECO:0000256" key="10">
    <source>
        <dbReference type="ARBA" id="ARBA00023157"/>
    </source>
</evidence>
<evidence type="ECO:0000256" key="8">
    <source>
        <dbReference type="ARBA" id="ARBA00022723"/>
    </source>
</evidence>
<evidence type="ECO:0000256" key="2">
    <source>
        <dbReference type="ARBA" id="ARBA00004613"/>
    </source>
</evidence>